<sequence length="340" mass="37788">MISYTNPPPGSGAVQMTQMPTVLAPQRSESMQIAVPEPQTWMGIPIQNERKARLVKIVMVLAAIGAIGELAQFLIALNNDDQVSSSVQLILNLFIALSIPYCGWRGAKDNDQSMLCWFCGCNFAEACYTVMIVIYIHQHINYWSDVCGMCEERVDFDFDNQADMDDKLMYLNVHECLADESRNSNVSPEYCTQDNFNRLDALLTEVEAVQIPLAFMNLIMFYYGNKLYRIHDSTHPDQQRPITINNRNRPDMPELIVARVSFSENHPQLANGGEGGMGGGLVSPEKDPYATYAAMPFAGEAKSTTGLGSVDFDNARRGNDAIFTTAAVQPTYASIQSPNR</sequence>
<reference evidence="3" key="1">
    <citation type="journal article" date="2023" name="Commun. Biol.">
        <title>Genome analysis of Parmales, the sister group of diatoms, reveals the evolutionary specialization of diatoms from phago-mixotrophs to photoautotrophs.</title>
        <authorList>
            <person name="Ban H."/>
            <person name="Sato S."/>
            <person name="Yoshikawa S."/>
            <person name="Yamada K."/>
            <person name="Nakamura Y."/>
            <person name="Ichinomiya M."/>
            <person name="Sato N."/>
            <person name="Blanc-Mathieu R."/>
            <person name="Endo H."/>
            <person name="Kuwata A."/>
            <person name="Ogata H."/>
        </authorList>
    </citation>
    <scope>NUCLEOTIDE SEQUENCE [LARGE SCALE GENOMIC DNA]</scope>
    <source>
        <strain evidence="3">NIES 3700</strain>
    </source>
</reference>
<dbReference type="AlphaFoldDB" id="A0A9W6ZHV1"/>
<dbReference type="OrthoDB" id="193213at2759"/>
<keyword evidence="1" id="KW-0472">Membrane</keyword>
<dbReference type="Proteomes" id="UP001165122">
    <property type="component" value="Unassembled WGS sequence"/>
</dbReference>
<keyword evidence="3" id="KW-1185">Reference proteome</keyword>
<organism evidence="2 3">
    <name type="scientific">Triparma laevis f. longispina</name>
    <dbReference type="NCBI Taxonomy" id="1714387"/>
    <lineage>
        <taxon>Eukaryota</taxon>
        <taxon>Sar</taxon>
        <taxon>Stramenopiles</taxon>
        <taxon>Ochrophyta</taxon>
        <taxon>Bolidophyceae</taxon>
        <taxon>Parmales</taxon>
        <taxon>Triparmaceae</taxon>
        <taxon>Triparma</taxon>
    </lineage>
</organism>
<feature type="transmembrane region" description="Helical" evidence="1">
    <location>
        <begin position="115"/>
        <end position="136"/>
    </location>
</feature>
<evidence type="ECO:0000313" key="3">
    <source>
        <dbReference type="Proteomes" id="UP001165122"/>
    </source>
</evidence>
<protein>
    <submittedName>
        <fullName evidence="2">Uncharacterized protein</fullName>
    </submittedName>
</protein>
<accession>A0A9W6ZHV1</accession>
<keyword evidence="1" id="KW-0812">Transmembrane</keyword>
<evidence type="ECO:0000256" key="1">
    <source>
        <dbReference type="SAM" id="Phobius"/>
    </source>
</evidence>
<feature type="transmembrane region" description="Helical" evidence="1">
    <location>
        <begin position="57"/>
        <end position="77"/>
    </location>
</feature>
<gene>
    <name evidence="2" type="ORF">TrLO_g10979</name>
</gene>
<comment type="caution">
    <text evidence="2">The sequence shown here is derived from an EMBL/GenBank/DDBJ whole genome shotgun (WGS) entry which is preliminary data.</text>
</comment>
<evidence type="ECO:0000313" key="2">
    <source>
        <dbReference type="EMBL" id="GMH54687.1"/>
    </source>
</evidence>
<proteinExistence type="predicted"/>
<feature type="transmembrane region" description="Helical" evidence="1">
    <location>
        <begin position="83"/>
        <end position="103"/>
    </location>
</feature>
<name>A0A9W6ZHV1_9STRA</name>
<keyword evidence="1" id="KW-1133">Transmembrane helix</keyword>
<dbReference type="EMBL" id="BRXW01000437">
    <property type="protein sequence ID" value="GMH54687.1"/>
    <property type="molecule type" value="Genomic_DNA"/>
</dbReference>